<keyword evidence="1" id="KW-0472">Membrane</keyword>
<reference evidence="3" key="1">
    <citation type="submission" date="2022-08" db="EMBL/GenBank/DDBJ databases">
        <title>Genome analysis of Corynebacteriales strain.</title>
        <authorList>
            <person name="Lee S.D."/>
        </authorList>
    </citation>
    <scope>NUCLEOTIDE SEQUENCE</scope>
    <source>
        <strain evidence="3">D3-21</strain>
    </source>
</reference>
<dbReference type="Gene3D" id="3.40.50.300">
    <property type="entry name" value="P-loop containing nucleotide triphosphate hydrolases"/>
    <property type="match status" value="1"/>
</dbReference>
<dbReference type="RefSeq" id="WP_332520184.1">
    <property type="nucleotide sequence ID" value="NZ_JANRHA010000009.1"/>
</dbReference>
<proteinExistence type="predicted"/>
<name>A0A9X4RI14_9ACTN</name>
<dbReference type="AlphaFoldDB" id="A0A9X4RI14"/>
<feature type="transmembrane region" description="Helical" evidence="1">
    <location>
        <begin position="470"/>
        <end position="496"/>
    </location>
</feature>
<evidence type="ECO:0000313" key="4">
    <source>
        <dbReference type="Proteomes" id="UP001152755"/>
    </source>
</evidence>
<dbReference type="InterPro" id="IPR045063">
    <property type="entry name" value="Dynamin_N"/>
</dbReference>
<protein>
    <submittedName>
        <fullName evidence="3">Dynamin family protein</fullName>
    </submittedName>
</protein>
<dbReference type="SUPFAM" id="SSF52540">
    <property type="entry name" value="P-loop containing nucleoside triphosphate hydrolases"/>
    <property type="match status" value="1"/>
</dbReference>
<accession>A0A9X4RI14</accession>
<sequence length="617" mass="66979">MTGPTDPKAQQLQAMVQLLDQTGQVARVADRSDLVDRLEAAKTRVTDPRLRVVIVGALKQGKSQLVNSLLGVQVCSVGDDETTAVITVIQYGPQASAELVLEAGPEAEPLRVPLPLDEVVGITPDTPRAEGRRVLRVEVSVPSPVLAEGLVLVDTPGVGGKGNPYAASTLNLLPTADAVLWVCDASQECTEPEVRFVRQVLGICPSVACVVTKTDLYPDWRAVVGADHEHLQRGRLAVPLLPVSSLLREHAVRLGDESLNAESGFLDLFAFLRASVANSDVNTRKSVALDVEAVADHVALGLTTELATLRDPDRAAQRIGDLERTRVVAEQLQRKSSLWQQTLADGIADLATDIDHDLRDRLRRVTREAEAAVDEGDPEKEWTELGAWLEDQIATAVGDNFVWAHERSVWLAQKVAEHFADAGAVDLPHVDGSGAESDSVHLAHLADLEAGRVGITQKVLIGMRGSYGGVLMFGLVTTLMGMALVNPISLGAGVLLGTKAYREDKANRVERRRIEAKNAIRRYTDEVSFQVNKESKDRLRLVQRALRDHFQSVAEQTLRSLSESVRAAQEAVTLDAQDRDARMSQIDRQLQVLGEMKHYAMQIGSVELPAAPTAVAR</sequence>
<comment type="caution">
    <text evidence="3">The sequence shown here is derived from an EMBL/GenBank/DDBJ whole genome shotgun (WGS) entry which is preliminary data.</text>
</comment>
<feature type="domain" description="Dynamin N-terminal" evidence="2">
    <location>
        <begin position="52"/>
        <end position="201"/>
    </location>
</feature>
<gene>
    <name evidence="3" type="ORF">NVS88_14130</name>
</gene>
<dbReference type="InterPro" id="IPR051943">
    <property type="entry name" value="TRAFAC_Dynamin-like_GTPase"/>
</dbReference>
<keyword evidence="1" id="KW-0812">Transmembrane</keyword>
<evidence type="ECO:0000256" key="1">
    <source>
        <dbReference type="SAM" id="Phobius"/>
    </source>
</evidence>
<dbReference type="Pfam" id="PF00350">
    <property type="entry name" value="Dynamin_N"/>
    <property type="match status" value="1"/>
</dbReference>
<dbReference type="EMBL" id="JANRHA010000009">
    <property type="protein sequence ID" value="MDG3015696.1"/>
    <property type="molecule type" value="Genomic_DNA"/>
</dbReference>
<dbReference type="Proteomes" id="UP001152755">
    <property type="component" value="Unassembled WGS sequence"/>
</dbReference>
<dbReference type="PANTHER" id="PTHR43681">
    <property type="entry name" value="TRANSMEMBRANE GTPASE FZO"/>
    <property type="match status" value="1"/>
</dbReference>
<keyword evidence="4" id="KW-1185">Reference proteome</keyword>
<organism evidence="3 4">
    <name type="scientific">Speluncibacter jeojiensis</name>
    <dbReference type="NCBI Taxonomy" id="2710754"/>
    <lineage>
        <taxon>Bacteria</taxon>
        <taxon>Bacillati</taxon>
        <taxon>Actinomycetota</taxon>
        <taxon>Actinomycetes</taxon>
        <taxon>Mycobacteriales</taxon>
        <taxon>Speluncibacteraceae</taxon>
        <taxon>Speluncibacter</taxon>
    </lineage>
</organism>
<evidence type="ECO:0000259" key="2">
    <source>
        <dbReference type="Pfam" id="PF00350"/>
    </source>
</evidence>
<dbReference type="InterPro" id="IPR027417">
    <property type="entry name" value="P-loop_NTPase"/>
</dbReference>
<keyword evidence="1" id="KW-1133">Transmembrane helix</keyword>
<evidence type="ECO:0000313" key="3">
    <source>
        <dbReference type="EMBL" id="MDG3015696.1"/>
    </source>
</evidence>
<dbReference type="PANTHER" id="PTHR43681:SF1">
    <property type="entry name" value="SARCALUMENIN"/>
    <property type="match status" value="1"/>
</dbReference>